<proteinExistence type="predicted"/>
<evidence type="ECO:0000313" key="3">
    <source>
        <dbReference type="Proteomes" id="UP000182347"/>
    </source>
</evidence>
<keyword evidence="3" id="KW-1185">Reference proteome</keyword>
<name>A0A1G9NZX8_9BACI</name>
<dbReference type="GO" id="GO:0008757">
    <property type="term" value="F:S-adenosylmethionine-dependent methyltransferase activity"/>
    <property type="evidence" value="ECO:0007669"/>
    <property type="project" value="InterPro"/>
</dbReference>
<sequence length="260" mass="29675">MNHANQPKADVQSQFGKNAANYVTSTIHAQGNDLEKLKAMIDWTGKESVLDIATGGGHVANALAPLVRRVTAVDLTTEILEVSRDFLENNGHTNVEVMEADAEQLPFADESFDIAVCRIAAHHFSTITSFVQETFRVLQRNGTFILIDNTAPEADRFDLFYNEIEKRRDYSHQRALKKSEWVQMIEEQGFELEELYRFPKQFQFEKWCKTMGLPDDEKRALSKKMLEAPVDIKRKFRITAEEGMVSSFQGEASLLRALKR</sequence>
<organism evidence="2 3">
    <name type="scientific">Sediminibacillus halophilus</name>
    <dbReference type="NCBI Taxonomy" id="482461"/>
    <lineage>
        <taxon>Bacteria</taxon>
        <taxon>Bacillati</taxon>
        <taxon>Bacillota</taxon>
        <taxon>Bacilli</taxon>
        <taxon>Bacillales</taxon>
        <taxon>Bacillaceae</taxon>
        <taxon>Sediminibacillus</taxon>
    </lineage>
</organism>
<protein>
    <submittedName>
        <fullName evidence="2">Ubiquinone/menaquinone biosynthesis C-methylase UbiE</fullName>
    </submittedName>
</protein>
<evidence type="ECO:0000313" key="2">
    <source>
        <dbReference type="EMBL" id="SDL92118.1"/>
    </source>
</evidence>
<keyword evidence="2" id="KW-0489">Methyltransferase</keyword>
<dbReference type="PANTHER" id="PTHR43591:SF24">
    <property type="entry name" value="2-METHOXY-6-POLYPRENYL-1,4-BENZOQUINOL METHYLASE, MITOCHONDRIAL"/>
    <property type="match status" value="1"/>
</dbReference>
<dbReference type="OrthoDB" id="43862at2"/>
<dbReference type="EMBL" id="FNHF01000001">
    <property type="protein sequence ID" value="SDL92118.1"/>
    <property type="molecule type" value="Genomic_DNA"/>
</dbReference>
<dbReference type="PANTHER" id="PTHR43591">
    <property type="entry name" value="METHYLTRANSFERASE"/>
    <property type="match status" value="1"/>
</dbReference>
<dbReference type="SUPFAM" id="SSF53335">
    <property type="entry name" value="S-adenosyl-L-methionine-dependent methyltransferases"/>
    <property type="match status" value="1"/>
</dbReference>
<dbReference type="CDD" id="cd02440">
    <property type="entry name" value="AdoMet_MTases"/>
    <property type="match status" value="1"/>
</dbReference>
<dbReference type="Gene3D" id="3.40.50.150">
    <property type="entry name" value="Vaccinia Virus protein VP39"/>
    <property type="match status" value="1"/>
</dbReference>
<dbReference type="AlphaFoldDB" id="A0A1G9NZX8"/>
<accession>A0A1G9NZX8</accession>
<dbReference type="InterPro" id="IPR013216">
    <property type="entry name" value="Methyltransf_11"/>
</dbReference>
<evidence type="ECO:0000259" key="1">
    <source>
        <dbReference type="Pfam" id="PF08241"/>
    </source>
</evidence>
<feature type="domain" description="Methyltransferase type 11" evidence="1">
    <location>
        <begin position="50"/>
        <end position="146"/>
    </location>
</feature>
<dbReference type="Pfam" id="PF08241">
    <property type="entry name" value="Methyltransf_11"/>
    <property type="match status" value="1"/>
</dbReference>
<dbReference type="Proteomes" id="UP000182347">
    <property type="component" value="Unassembled WGS sequence"/>
</dbReference>
<keyword evidence="2" id="KW-0830">Ubiquinone</keyword>
<reference evidence="3" key="1">
    <citation type="submission" date="2016-10" db="EMBL/GenBank/DDBJ databases">
        <authorList>
            <person name="Varghese N."/>
            <person name="Submissions S."/>
        </authorList>
    </citation>
    <scope>NUCLEOTIDE SEQUENCE [LARGE SCALE GENOMIC DNA]</scope>
    <source>
        <strain evidence="3">CGMCC 1.6199</strain>
    </source>
</reference>
<keyword evidence="2" id="KW-0808">Transferase</keyword>
<dbReference type="InterPro" id="IPR029063">
    <property type="entry name" value="SAM-dependent_MTases_sf"/>
</dbReference>
<dbReference type="STRING" id="482461.SAMN05216244_1227"/>
<dbReference type="RefSeq" id="WP_074597919.1">
    <property type="nucleotide sequence ID" value="NZ_FNHF01000001.1"/>
</dbReference>
<gene>
    <name evidence="2" type="ORF">SAMN05216244_1227</name>
</gene>
<dbReference type="GO" id="GO:0032259">
    <property type="term" value="P:methylation"/>
    <property type="evidence" value="ECO:0007669"/>
    <property type="project" value="UniProtKB-KW"/>
</dbReference>